<dbReference type="Proteomes" id="UP000314986">
    <property type="component" value="Unassembled WGS sequence"/>
</dbReference>
<dbReference type="Gene3D" id="3.40.50.300">
    <property type="entry name" value="P-loop containing nucleotide triphosphate hydrolases"/>
    <property type="match status" value="1"/>
</dbReference>
<dbReference type="PROSITE" id="PS00856">
    <property type="entry name" value="GUANYLATE_KINASE_1"/>
    <property type="match status" value="1"/>
</dbReference>
<reference evidence="7" key="4">
    <citation type="submission" date="2025-08" db="UniProtKB">
        <authorList>
            <consortium name="Ensembl"/>
        </authorList>
    </citation>
    <scope>IDENTIFICATION</scope>
</reference>
<dbReference type="Ensembl" id="ENSCMIT00000008000.1">
    <property type="protein sequence ID" value="ENSCMIP00000007774.1"/>
    <property type="gene ID" value="ENSCMIG00000004216.1"/>
</dbReference>
<dbReference type="CDD" id="cd12035">
    <property type="entry name" value="SH3_MPP1-like"/>
    <property type="match status" value="1"/>
</dbReference>
<dbReference type="Pfam" id="PF00625">
    <property type="entry name" value="Guanylate_kin"/>
    <property type="match status" value="1"/>
</dbReference>
<dbReference type="Gene3D" id="2.30.30.40">
    <property type="entry name" value="SH3 Domains"/>
    <property type="match status" value="1"/>
</dbReference>
<reference evidence="8" key="3">
    <citation type="journal article" date="2014" name="Nature">
        <title>Elephant shark genome provides unique insights into gnathostome evolution.</title>
        <authorList>
            <consortium name="International Elephant Shark Genome Sequencing Consortium"/>
            <person name="Venkatesh B."/>
            <person name="Lee A.P."/>
            <person name="Ravi V."/>
            <person name="Maurya A.K."/>
            <person name="Lian M.M."/>
            <person name="Swann J.B."/>
            <person name="Ohta Y."/>
            <person name="Flajnik M.F."/>
            <person name="Sutoh Y."/>
            <person name="Kasahara M."/>
            <person name="Hoon S."/>
            <person name="Gangu V."/>
            <person name="Roy S.W."/>
            <person name="Irimia M."/>
            <person name="Korzh V."/>
            <person name="Kondrychyn I."/>
            <person name="Lim Z.W."/>
            <person name="Tay B.H."/>
            <person name="Tohari S."/>
            <person name="Kong K.W."/>
            <person name="Ho S."/>
            <person name="Lorente-Galdos B."/>
            <person name="Quilez J."/>
            <person name="Marques-Bonet T."/>
            <person name="Raney B.J."/>
            <person name="Ingham P.W."/>
            <person name="Tay A."/>
            <person name="Hillier L.W."/>
            <person name="Minx P."/>
            <person name="Boehm T."/>
            <person name="Wilson R.K."/>
            <person name="Brenner S."/>
            <person name="Warren W.C."/>
        </authorList>
    </citation>
    <scope>NUCLEOTIDE SEQUENCE [LARGE SCALE GENOMIC DNA]</scope>
</reference>
<evidence type="ECO:0000259" key="6">
    <source>
        <dbReference type="PROSITE" id="PS50106"/>
    </source>
</evidence>
<dbReference type="GeneTree" id="ENSGT00940000169045"/>
<dbReference type="PROSITE" id="PS50052">
    <property type="entry name" value="GUANYLATE_KINASE_2"/>
    <property type="match status" value="1"/>
</dbReference>
<dbReference type="SUPFAM" id="SSF52540">
    <property type="entry name" value="P-loop containing nucleoside triphosphate hydrolases"/>
    <property type="match status" value="1"/>
</dbReference>
<dbReference type="SMART" id="SM00072">
    <property type="entry name" value="GuKc"/>
    <property type="match status" value="1"/>
</dbReference>
<evidence type="ECO:0000256" key="3">
    <source>
        <dbReference type="PROSITE-ProRule" id="PRU00192"/>
    </source>
</evidence>
<evidence type="ECO:0000259" key="4">
    <source>
        <dbReference type="PROSITE" id="PS50002"/>
    </source>
</evidence>
<evidence type="ECO:0000313" key="7">
    <source>
        <dbReference type="Ensembl" id="ENSCMIP00000007774.1"/>
    </source>
</evidence>
<reference evidence="8" key="2">
    <citation type="journal article" date="2007" name="PLoS Biol.">
        <title>Survey sequencing and comparative analysis of the elephant shark (Callorhinchus milii) genome.</title>
        <authorList>
            <person name="Venkatesh B."/>
            <person name="Kirkness E.F."/>
            <person name="Loh Y.H."/>
            <person name="Halpern A.L."/>
            <person name="Lee A.P."/>
            <person name="Johnson J."/>
            <person name="Dandona N."/>
            <person name="Viswanathan L.D."/>
            <person name="Tay A."/>
            <person name="Venter J.C."/>
            <person name="Strausberg R.L."/>
            <person name="Brenner S."/>
        </authorList>
    </citation>
    <scope>NUCLEOTIDE SEQUENCE [LARGE SCALE GENOMIC DNA]</scope>
</reference>
<dbReference type="SMART" id="SM00326">
    <property type="entry name" value="SH3"/>
    <property type="match status" value="1"/>
</dbReference>
<dbReference type="InterPro" id="IPR001478">
    <property type="entry name" value="PDZ"/>
</dbReference>
<reference evidence="8" key="1">
    <citation type="journal article" date="2006" name="Science">
        <title>Ancient noncoding elements conserved in the human genome.</title>
        <authorList>
            <person name="Venkatesh B."/>
            <person name="Kirkness E.F."/>
            <person name="Loh Y.H."/>
            <person name="Halpern A.L."/>
            <person name="Lee A.P."/>
            <person name="Johnson J."/>
            <person name="Dandona N."/>
            <person name="Viswanathan L.D."/>
            <person name="Tay A."/>
            <person name="Venter J.C."/>
            <person name="Strausberg R.L."/>
            <person name="Brenner S."/>
        </authorList>
    </citation>
    <scope>NUCLEOTIDE SEQUENCE [LARGE SCALE GENOMIC DNA]</scope>
</reference>
<proteinExistence type="inferred from homology"/>
<dbReference type="InterPro" id="IPR050716">
    <property type="entry name" value="MAGUK"/>
</dbReference>
<feature type="domain" description="PDZ" evidence="6">
    <location>
        <begin position="85"/>
        <end position="166"/>
    </location>
</feature>
<keyword evidence="2 3" id="KW-0728">SH3 domain</keyword>
<dbReference type="InterPro" id="IPR036028">
    <property type="entry name" value="SH3-like_dom_sf"/>
</dbReference>
<name>A0A4W3HDD3_CALMI</name>
<sequence>MTLKSNKSESVSPFAAFETMNSCRTPLSDLYLEQLLLSKGKSEGFTPTHDSMAQDVYSNGSANSSPYMNGNSKEHEAQSVKKVRLVTFQKNSSEPMGITLKLNEKGRCVIGRILHGGMIHKQGSLHVGDEILEINGNSVVNQTVEELQLLLKDMKGTVSLQVQSSSRCNMYMRAQFDYDPRKDDLIPCKEAGLKFKTGDILRIISKDDPNWWQGSVENSSLPPGLLPSPELQEWYDPFIHSGRDSCEHLGFWFKMTAQHTSVTSDIFDRLDLVSYEEVVQLPAFNRKTLVLLGANGVGRRHIKSSLVTKHEDKFAYPIPHTSRPAKKGEEDGESYYFISHEDMAKNISSNEFLEYGSFQGAMFGTKLETIREINQERGKIAVVDIEPQALKILRTAEFASLVVFIASESLKRIQKESDLLQTAYGHWFDLTLVNNEVEETVQKLVEAIESACTTPQWVPVSWVY</sequence>
<accession>A0A4W3HDD3</accession>
<evidence type="ECO:0008006" key="9">
    <source>
        <dbReference type="Google" id="ProtNLM"/>
    </source>
</evidence>
<reference evidence="7" key="5">
    <citation type="submission" date="2025-09" db="UniProtKB">
        <authorList>
            <consortium name="Ensembl"/>
        </authorList>
    </citation>
    <scope>IDENTIFICATION</scope>
</reference>
<dbReference type="InterPro" id="IPR027417">
    <property type="entry name" value="P-loop_NTPase"/>
</dbReference>
<dbReference type="SMART" id="SM00228">
    <property type="entry name" value="PDZ"/>
    <property type="match status" value="1"/>
</dbReference>
<dbReference type="InterPro" id="IPR036034">
    <property type="entry name" value="PDZ_sf"/>
</dbReference>
<dbReference type="InterPro" id="IPR008144">
    <property type="entry name" value="Guanylate_kin-like_dom"/>
</dbReference>
<evidence type="ECO:0000313" key="8">
    <source>
        <dbReference type="Proteomes" id="UP000314986"/>
    </source>
</evidence>
<dbReference type="PROSITE" id="PS50002">
    <property type="entry name" value="SH3"/>
    <property type="match status" value="1"/>
</dbReference>
<keyword evidence="8" id="KW-1185">Reference proteome</keyword>
<comment type="similarity">
    <text evidence="1">Belongs to the MAGUK family.</text>
</comment>
<evidence type="ECO:0000259" key="5">
    <source>
        <dbReference type="PROSITE" id="PS50052"/>
    </source>
</evidence>
<dbReference type="InterPro" id="IPR001452">
    <property type="entry name" value="SH3_domain"/>
</dbReference>
<dbReference type="Pfam" id="PF00595">
    <property type="entry name" value="PDZ"/>
    <property type="match status" value="1"/>
</dbReference>
<feature type="domain" description="Guanylate kinase-like" evidence="5">
    <location>
        <begin position="286"/>
        <end position="449"/>
    </location>
</feature>
<dbReference type="CDD" id="cd10830">
    <property type="entry name" value="PDZ_MPP1-like"/>
    <property type="match status" value="1"/>
</dbReference>
<dbReference type="InterPro" id="IPR020590">
    <property type="entry name" value="Guanylate_kinase_CS"/>
</dbReference>
<evidence type="ECO:0000256" key="2">
    <source>
        <dbReference type="ARBA" id="ARBA00022443"/>
    </source>
</evidence>
<protein>
    <recommendedName>
        <fullName evidence="9">55 kDa erythrocyte membrane protein</fullName>
    </recommendedName>
</protein>
<dbReference type="SUPFAM" id="SSF50044">
    <property type="entry name" value="SH3-domain"/>
    <property type="match status" value="1"/>
</dbReference>
<organism evidence="7 8">
    <name type="scientific">Callorhinchus milii</name>
    <name type="common">Ghost shark</name>
    <dbReference type="NCBI Taxonomy" id="7868"/>
    <lineage>
        <taxon>Eukaryota</taxon>
        <taxon>Metazoa</taxon>
        <taxon>Chordata</taxon>
        <taxon>Craniata</taxon>
        <taxon>Vertebrata</taxon>
        <taxon>Chondrichthyes</taxon>
        <taxon>Holocephali</taxon>
        <taxon>Chimaeriformes</taxon>
        <taxon>Callorhinchidae</taxon>
        <taxon>Callorhinchus</taxon>
    </lineage>
</organism>
<dbReference type="Pfam" id="PF07653">
    <property type="entry name" value="SH3_2"/>
    <property type="match status" value="1"/>
</dbReference>
<dbReference type="SUPFAM" id="SSF50156">
    <property type="entry name" value="PDZ domain-like"/>
    <property type="match status" value="1"/>
</dbReference>
<dbReference type="PANTHER" id="PTHR23122">
    <property type="entry name" value="MEMBRANE-ASSOCIATED GUANYLATE KINASE MAGUK"/>
    <property type="match status" value="1"/>
</dbReference>
<dbReference type="PROSITE" id="PS50106">
    <property type="entry name" value="PDZ"/>
    <property type="match status" value="1"/>
</dbReference>
<dbReference type="InterPro" id="IPR008145">
    <property type="entry name" value="GK/Ca_channel_bsu"/>
</dbReference>
<dbReference type="AlphaFoldDB" id="A0A4W3HDD3"/>
<dbReference type="FunFam" id="3.30.63.10:FF:000002">
    <property type="entry name" value="Guanylate kinase 1"/>
    <property type="match status" value="1"/>
</dbReference>
<feature type="domain" description="SH3" evidence="4">
    <location>
        <begin position="167"/>
        <end position="236"/>
    </location>
</feature>
<evidence type="ECO:0000256" key="1">
    <source>
        <dbReference type="ARBA" id="ARBA00007014"/>
    </source>
</evidence>
<dbReference type="CDD" id="cd00071">
    <property type="entry name" value="GMPK"/>
    <property type="match status" value="1"/>
</dbReference>
<dbReference type="Gene3D" id="2.30.42.10">
    <property type="match status" value="1"/>
</dbReference>